<reference evidence="1" key="1">
    <citation type="journal article" date="2023" name="Mol. Phylogenet. Evol.">
        <title>Genome-scale phylogeny and comparative genomics of the fungal order Sordariales.</title>
        <authorList>
            <person name="Hensen N."/>
            <person name="Bonometti L."/>
            <person name="Westerberg I."/>
            <person name="Brannstrom I.O."/>
            <person name="Guillou S."/>
            <person name="Cros-Aarteil S."/>
            <person name="Calhoun S."/>
            <person name="Haridas S."/>
            <person name="Kuo A."/>
            <person name="Mondo S."/>
            <person name="Pangilinan J."/>
            <person name="Riley R."/>
            <person name="LaButti K."/>
            <person name="Andreopoulos B."/>
            <person name="Lipzen A."/>
            <person name="Chen C."/>
            <person name="Yan M."/>
            <person name="Daum C."/>
            <person name="Ng V."/>
            <person name="Clum A."/>
            <person name="Steindorff A."/>
            <person name="Ohm R.A."/>
            <person name="Martin F."/>
            <person name="Silar P."/>
            <person name="Natvig D.O."/>
            <person name="Lalanne C."/>
            <person name="Gautier V."/>
            <person name="Ament-Velasquez S.L."/>
            <person name="Kruys A."/>
            <person name="Hutchinson M.I."/>
            <person name="Powell A.J."/>
            <person name="Barry K."/>
            <person name="Miller A.N."/>
            <person name="Grigoriev I.V."/>
            <person name="Debuchy R."/>
            <person name="Gladieux P."/>
            <person name="Hiltunen Thoren M."/>
            <person name="Johannesson H."/>
        </authorList>
    </citation>
    <scope>NUCLEOTIDE SEQUENCE</scope>
    <source>
        <strain evidence="1">CBS 757.83</strain>
    </source>
</reference>
<protein>
    <submittedName>
        <fullName evidence="1">Uncharacterized protein</fullName>
    </submittedName>
</protein>
<accession>A0AAN6PT61</accession>
<evidence type="ECO:0000313" key="2">
    <source>
        <dbReference type="Proteomes" id="UP001305647"/>
    </source>
</evidence>
<dbReference type="Proteomes" id="UP001305647">
    <property type="component" value="Unassembled WGS sequence"/>
</dbReference>
<dbReference type="EMBL" id="MU863729">
    <property type="protein sequence ID" value="KAK4096214.1"/>
    <property type="molecule type" value="Genomic_DNA"/>
</dbReference>
<organism evidence="1 2">
    <name type="scientific">Parathielavia hyrcaniae</name>
    <dbReference type="NCBI Taxonomy" id="113614"/>
    <lineage>
        <taxon>Eukaryota</taxon>
        <taxon>Fungi</taxon>
        <taxon>Dikarya</taxon>
        <taxon>Ascomycota</taxon>
        <taxon>Pezizomycotina</taxon>
        <taxon>Sordariomycetes</taxon>
        <taxon>Sordariomycetidae</taxon>
        <taxon>Sordariales</taxon>
        <taxon>Chaetomiaceae</taxon>
        <taxon>Parathielavia</taxon>
    </lineage>
</organism>
<evidence type="ECO:0000313" key="1">
    <source>
        <dbReference type="EMBL" id="KAK4096214.1"/>
    </source>
</evidence>
<dbReference type="AlphaFoldDB" id="A0AAN6PT61"/>
<gene>
    <name evidence="1" type="ORF">N658DRAFT_531419</name>
</gene>
<reference evidence="1" key="2">
    <citation type="submission" date="2023-05" db="EMBL/GenBank/DDBJ databases">
        <authorList>
            <consortium name="Lawrence Berkeley National Laboratory"/>
            <person name="Steindorff A."/>
            <person name="Hensen N."/>
            <person name="Bonometti L."/>
            <person name="Westerberg I."/>
            <person name="Brannstrom I.O."/>
            <person name="Guillou S."/>
            <person name="Cros-Aarteil S."/>
            <person name="Calhoun S."/>
            <person name="Haridas S."/>
            <person name="Kuo A."/>
            <person name="Mondo S."/>
            <person name="Pangilinan J."/>
            <person name="Riley R."/>
            <person name="Labutti K."/>
            <person name="Andreopoulos B."/>
            <person name="Lipzen A."/>
            <person name="Chen C."/>
            <person name="Yanf M."/>
            <person name="Daum C."/>
            <person name="Ng V."/>
            <person name="Clum A."/>
            <person name="Ohm R."/>
            <person name="Martin F."/>
            <person name="Silar P."/>
            <person name="Natvig D."/>
            <person name="Lalanne C."/>
            <person name="Gautier V."/>
            <person name="Ament-Velasquez S.L."/>
            <person name="Kruys A."/>
            <person name="Hutchinson M.I."/>
            <person name="Powell A.J."/>
            <person name="Barry K."/>
            <person name="Miller A.N."/>
            <person name="Grigoriev I.V."/>
            <person name="Debuchy R."/>
            <person name="Gladieux P."/>
            <person name="Thoren M.H."/>
            <person name="Johannesson H."/>
        </authorList>
    </citation>
    <scope>NUCLEOTIDE SEQUENCE</scope>
    <source>
        <strain evidence="1">CBS 757.83</strain>
    </source>
</reference>
<keyword evidence="2" id="KW-1185">Reference proteome</keyword>
<sequence>MENHGDPWSWIRKGPDWGDQADSTQLIENPNSSFVFHLEAIPLGCIVRIGPLASQAISSPEGTADWSTAIQSLYPGEELESARKEYDELLSTLLDSDDSKVEKMCFNRPSSIAWRSVKRSSLIRSKTVREYIEYVPRRKRNLMIPFPHPPLQGGDNKSPAFVQPRLYLAASNYSDRYSWPKMGVASGLADIGDVVCWVFSSRRALLVRDSTVRGKGLGEEKVRVFGTALATKDMRGPVPSEQFYITRWKSLEKETRLMVQVDASTIFVLLE</sequence>
<name>A0AAN6PT61_9PEZI</name>
<comment type="caution">
    <text evidence="1">The sequence shown here is derived from an EMBL/GenBank/DDBJ whole genome shotgun (WGS) entry which is preliminary data.</text>
</comment>
<proteinExistence type="predicted"/>